<evidence type="ECO:0000256" key="3">
    <source>
        <dbReference type="ARBA" id="ARBA00023163"/>
    </source>
</evidence>
<evidence type="ECO:0000259" key="4">
    <source>
        <dbReference type="PROSITE" id="PS50995"/>
    </source>
</evidence>
<feature type="domain" description="HTH marR-type" evidence="4">
    <location>
        <begin position="19"/>
        <end position="153"/>
    </location>
</feature>
<dbReference type="EMBL" id="FOSK01000010">
    <property type="protein sequence ID" value="SFK87165.1"/>
    <property type="molecule type" value="Genomic_DNA"/>
</dbReference>
<dbReference type="SMART" id="SM00347">
    <property type="entry name" value="HTH_MARR"/>
    <property type="match status" value="1"/>
</dbReference>
<keyword evidence="3" id="KW-0804">Transcription</keyword>
<dbReference type="InterPro" id="IPR036390">
    <property type="entry name" value="WH_DNA-bd_sf"/>
</dbReference>
<keyword evidence="2 5" id="KW-0238">DNA-binding</keyword>
<gene>
    <name evidence="5" type="ORF">SAMN04488518_110170</name>
</gene>
<dbReference type="Gene3D" id="1.10.10.10">
    <property type="entry name" value="Winged helix-like DNA-binding domain superfamily/Winged helix DNA-binding domain"/>
    <property type="match status" value="1"/>
</dbReference>
<accession>A0A1I4D1Z2</accession>
<dbReference type="PRINTS" id="PR00598">
    <property type="entry name" value="HTHMARR"/>
</dbReference>
<evidence type="ECO:0000256" key="1">
    <source>
        <dbReference type="ARBA" id="ARBA00023015"/>
    </source>
</evidence>
<evidence type="ECO:0000313" key="5">
    <source>
        <dbReference type="EMBL" id="SFK87165.1"/>
    </source>
</evidence>
<dbReference type="PROSITE" id="PS50995">
    <property type="entry name" value="HTH_MARR_2"/>
    <property type="match status" value="1"/>
</dbReference>
<dbReference type="Proteomes" id="UP000199598">
    <property type="component" value="Unassembled WGS sequence"/>
</dbReference>
<evidence type="ECO:0000313" key="6">
    <source>
        <dbReference type="Proteomes" id="UP000199598"/>
    </source>
</evidence>
<protein>
    <submittedName>
        <fullName evidence="5">DNA-binding transcriptional regulator, MarR family</fullName>
    </submittedName>
</protein>
<dbReference type="RefSeq" id="WP_063297048.1">
    <property type="nucleotide sequence ID" value="NZ_FOSK01000010.1"/>
</dbReference>
<dbReference type="InterPro" id="IPR036388">
    <property type="entry name" value="WH-like_DNA-bd_sf"/>
</dbReference>
<dbReference type="Pfam" id="PF12802">
    <property type="entry name" value="MarR_2"/>
    <property type="match status" value="1"/>
</dbReference>
<dbReference type="GO" id="GO:0003677">
    <property type="term" value="F:DNA binding"/>
    <property type="evidence" value="ECO:0007669"/>
    <property type="project" value="UniProtKB-KW"/>
</dbReference>
<evidence type="ECO:0000256" key="2">
    <source>
        <dbReference type="ARBA" id="ARBA00023125"/>
    </source>
</evidence>
<dbReference type="PANTHER" id="PTHR42756:SF1">
    <property type="entry name" value="TRANSCRIPTIONAL REPRESSOR OF EMRAB OPERON"/>
    <property type="match status" value="1"/>
</dbReference>
<keyword evidence="6" id="KW-1185">Reference proteome</keyword>
<comment type="caution">
    <text evidence="5">The sequence shown here is derived from an EMBL/GenBank/DDBJ whole genome shotgun (WGS) entry which is preliminary data.</text>
</comment>
<reference evidence="5 6" key="1">
    <citation type="submission" date="2016-10" db="EMBL/GenBank/DDBJ databases">
        <authorList>
            <person name="Varghese N."/>
            <person name="Submissions S."/>
        </authorList>
    </citation>
    <scope>NUCLEOTIDE SEQUENCE [LARGE SCALE GENOMIC DNA]</scope>
    <source>
        <strain evidence="5 6">DSM 16392</strain>
    </source>
</reference>
<proteinExistence type="predicted"/>
<dbReference type="InterPro" id="IPR000835">
    <property type="entry name" value="HTH_MarR-typ"/>
</dbReference>
<keyword evidence="1" id="KW-0805">Transcription regulation</keyword>
<sequence length="160" mass="18409">MTASQEMLKADKTTDDKSRVRLWLRLLRASRAIEGELRERLRTTYNVTLPRFDVMAALYREPEGMLMSQLSKYLMVSNGNVTGLIDRLTTDGLVQRTLRDGDRRTSVVLLTKEGRENFEQMAASHREWINELLSHFSPDEAESLAETLKVFASDWEGEAR</sequence>
<dbReference type="SUPFAM" id="SSF46785">
    <property type="entry name" value="Winged helix' DNA-binding domain"/>
    <property type="match status" value="1"/>
</dbReference>
<organism evidence="5 6">
    <name type="scientific">Pseudovibrio ascidiaceicola</name>
    <dbReference type="NCBI Taxonomy" id="285279"/>
    <lineage>
        <taxon>Bacteria</taxon>
        <taxon>Pseudomonadati</taxon>
        <taxon>Pseudomonadota</taxon>
        <taxon>Alphaproteobacteria</taxon>
        <taxon>Hyphomicrobiales</taxon>
        <taxon>Stappiaceae</taxon>
        <taxon>Pseudovibrio</taxon>
    </lineage>
</organism>
<name>A0A1I4D1Z2_9HYPH</name>
<dbReference type="PANTHER" id="PTHR42756">
    <property type="entry name" value="TRANSCRIPTIONAL REGULATOR, MARR"/>
    <property type="match status" value="1"/>
</dbReference>